<evidence type="ECO:0000256" key="7">
    <source>
        <dbReference type="SAM" id="MobiDB-lite"/>
    </source>
</evidence>
<dbReference type="SUPFAM" id="SSF47459">
    <property type="entry name" value="HLH, helix-loop-helix DNA-binding domain"/>
    <property type="match status" value="1"/>
</dbReference>
<proteinExistence type="predicted"/>
<keyword evidence="4 5" id="KW-0539">Nucleus</keyword>
<dbReference type="PROSITE" id="PS51671">
    <property type="entry name" value="ACT"/>
    <property type="match status" value="1"/>
</dbReference>
<feature type="region of interest" description="Disordered" evidence="7">
    <location>
        <begin position="99"/>
        <end position="119"/>
    </location>
</feature>
<feature type="coiled-coil region" evidence="6">
    <location>
        <begin position="470"/>
        <end position="497"/>
    </location>
</feature>
<dbReference type="InterPro" id="IPR002912">
    <property type="entry name" value="ACT_dom"/>
</dbReference>
<dbReference type="PANTHER" id="PTHR11514:SF47">
    <property type="entry name" value="TRANSCRIPTION FACTOR BHLH13"/>
    <property type="match status" value="1"/>
</dbReference>
<evidence type="ECO:0000256" key="1">
    <source>
        <dbReference type="ARBA" id="ARBA00004123"/>
    </source>
</evidence>
<dbReference type="InterPro" id="IPR011598">
    <property type="entry name" value="bHLH_dom"/>
</dbReference>
<evidence type="ECO:0000256" key="2">
    <source>
        <dbReference type="ARBA" id="ARBA00023015"/>
    </source>
</evidence>
<dbReference type="Gene3D" id="4.10.280.10">
    <property type="entry name" value="Helix-loop-helix DNA-binding domain"/>
    <property type="match status" value="1"/>
</dbReference>
<dbReference type="EMBL" id="OU503057">
    <property type="protein sequence ID" value="CAI9785938.1"/>
    <property type="molecule type" value="Genomic_DNA"/>
</dbReference>
<dbReference type="GO" id="GO:0005634">
    <property type="term" value="C:nucleus"/>
    <property type="evidence" value="ECO:0007669"/>
    <property type="project" value="UniProtKB-SubCell"/>
</dbReference>
<feature type="compositionally biased region" description="Basic and acidic residues" evidence="7">
    <location>
        <begin position="396"/>
        <end position="417"/>
    </location>
</feature>
<dbReference type="SMART" id="SM00353">
    <property type="entry name" value="HLH"/>
    <property type="match status" value="1"/>
</dbReference>
<protein>
    <recommendedName>
        <fullName evidence="5">Transcription factor</fullName>
        <shortName evidence="5">bHLH transcription factor</shortName>
    </recommendedName>
    <alternativeName>
        <fullName evidence="5">Basic helix-loop-helix protein</fullName>
    </alternativeName>
</protein>
<dbReference type="AlphaFoldDB" id="A0AAD2EE35"/>
<dbReference type="GO" id="GO:0003700">
    <property type="term" value="F:DNA-binding transcription factor activity"/>
    <property type="evidence" value="ECO:0007669"/>
    <property type="project" value="InterPro"/>
</dbReference>
<feature type="domain" description="BHLH" evidence="8">
    <location>
        <begin position="431"/>
        <end position="480"/>
    </location>
</feature>
<dbReference type="GO" id="GO:0000976">
    <property type="term" value="F:transcription cis-regulatory region binding"/>
    <property type="evidence" value="ECO:0007669"/>
    <property type="project" value="TreeGrafter"/>
</dbReference>
<dbReference type="InterPro" id="IPR045084">
    <property type="entry name" value="AIB/MYC-like"/>
</dbReference>
<evidence type="ECO:0000259" key="8">
    <source>
        <dbReference type="PROSITE" id="PS50888"/>
    </source>
</evidence>
<evidence type="ECO:0000256" key="6">
    <source>
        <dbReference type="SAM" id="Coils"/>
    </source>
</evidence>
<dbReference type="CDD" id="cd11449">
    <property type="entry name" value="bHLH_AtAIB_like"/>
    <property type="match status" value="1"/>
</dbReference>
<dbReference type="InterPro" id="IPR025610">
    <property type="entry name" value="MYC/MYB_N"/>
</dbReference>
<evidence type="ECO:0000313" key="10">
    <source>
        <dbReference type="EMBL" id="CAI9785938.1"/>
    </source>
</evidence>
<feature type="region of interest" description="Disordered" evidence="7">
    <location>
        <begin position="392"/>
        <end position="442"/>
    </location>
</feature>
<dbReference type="Proteomes" id="UP000834106">
    <property type="component" value="Chromosome 22"/>
</dbReference>
<reference evidence="10" key="1">
    <citation type="submission" date="2023-05" db="EMBL/GenBank/DDBJ databases">
        <authorList>
            <person name="Huff M."/>
        </authorList>
    </citation>
    <scope>NUCLEOTIDE SEQUENCE</scope>
</reference>
<sequence>MKPEAGIEWNDGDKTMAEAVLGIKAFDYLMSSSVPAESSLIAMGNDENLHNKLSDLVESPNTANFSWNYAIFWQISRSKLSGDLVLGWGDGCCREPCEGEESEGTRMQNMTPEDETQQRTRKSVLQKLHTIFGGTDEDSYAFGLDKVTDTEMFFLASMYFSFPRGECGPGKCFASGKHVWLSDALNSSQDYCVRSFLSRSAHMQTIVLIPTDVGVVELGSVRSIPENLRLLQEIGSSFSSFSALSRAKRIERSTIPMDERNENGPNSELVIRNWPEVIPKIFGLDLNSNGAGLTEKLAVQKVEDRPCHKYANRSRFPFARDGLQRATWMQNSNVNPGHLLEISTPQNTTKNLNQIVNESGEEFQLNNFQNQKSEQMQIDFTGVTSRPIISSPLNAESEHSDGETSCKEDRAGLSDNKRPRKRGRKPAHGREEPLNHVEAERQRREKLNRQFCALRAVVPNISKMDKASLLGDAITHITKLQKKLKEMESDVKKLETISRKASILETKPNSKLQDQVPRIEVQSVHDQVIVRVLSPLDAHPVSRVIQAFQDAQVTILDSNISTGTDVVFHTFVVKSQGSDQLTMEKLMQLFSRKPNSLELPISSVD</sequence>
<keyword evidence="3 5" id="KW-0804">Transcription</keyword>
<keyword evidence="6" id="KW-0175">Coiled coil</keyword>
<dbReference type="PROSITE" id="PS50888">
    <property type="entry name" value="BHLH"/>
    <property type="match status" value="1"/>
</dbReference>
<comment type="subcellular location">
    <subcellularLocation>
        <location evidence="1 5">Nucleus</location>
    </subcellularLocation>
</comment>
<dbReference type="GO" id="GO:0046983">
    <property type="term" value="F:protein dimerization activity"/>
    <property type="evidence" value="ECO:0007669"/>
    <property type="project" value="InterPro"/>
</dbReference>
<keyword evidence="11" id="KW-1185">Reference proteome</keyword>
<evidence type="ECO:0000256" key="4">
    <source>
        <dbReference type="ARBA" id="ARBA00023242"/>
    </source>
</evidence>
<organism evidence="10 11">
    <name type="scientific">Fraxinus pennsylvanica</name>
    <dbReference type="NCBI Taxonomy" id="56036"/>
    <lineage>
        <taxon>Eukaryota</taxon>
        <taxon>Viridiplantae</taxon>
        <taxon>Streptophyta</taxon>
        <taxon>Embryophyta</taxon>
        <taxon>Tracheophyta</taxon>
        <taxon>Spermatophyta</taxon>
        <taxon>Magnoliopsida</taxon>
        <taxon>eudicotyledons</taxon>
        <taxon>Gunneridae</taxon>
        <taxon>Pentapetalae</taxon>
        <taxon>asterids</taxon>
        <taxon>lamiids</taxon>
        <taxon>Lamiales</taxon>
        <taxon>Oleaceae</taxon>
        <taxon>Oleeae</taxon>
        <taxon>Fraxinus</taxon>
    </lineage>
</organism>
<evidence type="ECO:0000256" key="5">
    <source>
        <dbReference type="RuleBase" id="RU369104"/>
    </source>
</evidence>
<evidence type="ECO:0000313" key="11">
    <source>
        <dbReference type="Proteomes" id="UP000834106"/>
    </source>
</evidence>
<keyword evidence="2 5" id="KW-0805">Transcription regulation</keyword>
<dbReference type="Pfam" id="PF14215">
    <property type="entry name" value="bHLH-MYC_N"/>
    <property type="match status" value="1"/>
</dbReference>
<evidence type="ECO:0000256" key="3">
    <source>
        <dbReference type="ARBA" id="ARBA00023163"/>
    </source>
</evidence>
<gene>
    <name evidence="10" type="ORF">FPE_LOCUS33368</name>
</gene>
<evidence type="ECO:0000259" key="9">
    <source>
        <dbReference type="PROSITE" id="PS51671"/>
    </source>
</evidence>
<dbReference type="InterPro" id="IPR036638">
    <property type="entry name" value="HLH_DNA-bd_sf"/>
</dbReference>
<dbReference type="PANTHER" id="PTHR11514">
    <property type="entry name" value="MYC"/>
    <property type="match status" value="1"/>
</dbReference>
<feature type="domain" description="ACT" evidence="9">
    <location>
        <begin position="529"/>
        <end position="604"/>
    </location>
</feature>
<feature type="compositionally biased region" description="Basic residues" evidence="7">
    <location>
        <begin position="418"/>
        <end position="427"/>
    </location>
</feature>
<name>A0AAD2EE35_9LAMI</name>
<accession>A0AAD2EE35</accession>
<dbReference type="Pfam" id="PF00010">
    <property type="entry name" value="HLH"/>
    <property type="match status" value="1"/>
</dbReference>
<feature type="compositionally biased region" description="Basic and acidic residues" evidence="7">
    <location>
        <begin position="428"/>
        <end position="442"/>
    </location>
</feature>